<gene>
    <name evidence="4" type="ORF">SASPL_137007</name>
</gene>
<evidence type="ECO:0008006" key="6">
    <source>
        <dbReference type="Google" id="ProtNLM"/>
    </source>
</evidence>
<name>A0A8X8ZCJ6_SALSN</name>
<evidence type="ECO:0000313" key="4">
    <source>
        <dbReference type="EMBL" id="KAG6400182.1"/>
    </source>
</evidence>
<dbReference type="PANTHER" id="PTHR34145">
    <property type="entry name" value="OS02G0105600 PROTEIN"/>
    <property type="match status" value="1"/>
</dbReference>
<dbReference type="InterPro" id="IPR055357">
    <property type="entry name" value="LRR_At1g61320_AtMIF1"/>
</dbReference>
<keyword evidence="1" id="KW-0812">Transmembrane</keyword>
<keyword evidence="1" id="KW-0472">Membrane</keyword>
<dbReference type="Pfam" id="PF23622">
    <property type="entry name" value="LRR_At1g61320_AtMIF1"/>
    <property type="match status" value="1"/>
</dbReference>
<reference evidence="4" key="2">
    <citation type="submission" date="2020-08" db="EMBL/GenBank/DDBJ databases">
        <title>Plant Genome Project.</title>
        <authorList>
            <person name="Zhang R.-G."/>
        </authorList>
    </citation>
    <scope>NUCLEOTIDE SEQUENCE</scope>
    <source>
        <strain evidence="4">Huo1</strain>
        <tissue evidence="4">Leaf</tissue>
    </source>
</reference>
<feature type="transmembrane region" description="Helical" evidence="1">
    <location>
        <begin position="681"/>
        <end position="701"/>
    </location>
</feature>
<feature type="domain" description="F-box/LRR-repeat protein 15/At3g58940/PEG3-like LRR" evidence="3">
    <location>
        <begin position="355"/>
        <end position="472"/>
    </location>
</feature>
<dbReference type="InterPro" id="IPR036047">
    <property type="entry name" value="F-box-like_dom_sf"/>
</dbReference>
<accession>A0A8X8ZCJ6</accession>
<dbReference type="SUPFAM" id="SSF52047">
    <property type="entry name" value="RNI-like"/>
    <property type="match status" value="2"/>
</dbReference>
<protein>
    <recommendedName>
        <fullName evidence="6">F-box domain-containing protein</fullName>
    </recommendedName>
</protein>
<dbReference type="AlphaFoldDB" id="A0A8X8ZCJ6"/>
<evidence type="ECO:0000313" key="5">
    <source>
        <dbReference type="Proteomes" id="UP000298416"/>
    </source>
</evidence>
<keyword evidence="1" id="KW-1133">Transmembrane helix</keyword>
<dbReference type="Proteomes" id="UP000298416">
    <property type="component" value="Unassembled WGS sequence"/>
</dbReference>
<keyword evidence="5" id="KW-1185">Reference proteome</keyword>
<dbReference type="InterPro" id="IPR053772">
    <property type="entry name" value="At1g61320/At1g61330-like"/>
</dbReference>
<sequence length="779" mass="88817">MTDQYFKYLVSNCLALECLTIKHSGELENVSIVGLSKLKLLNLSSLWGVKSIVIRDAISLVSLTCCEWRSGCSVQLNNLPKLTKLDLRDCRNSLTQVEFLAQMPSCIRGQLHLLRLSSESVSMMNLGLLNDLSLQLVNIRHLELVIDTTFHPDCYHVSRYGCRLVEACGSLEKLVLQFLPWTMLDMEEFKFIEETYDHPRSQKYLEIVGYSGHPQEQELVLYITNNATSLQKLILGSDDTEKGRGLAKVLMTRRRVVQEDRISELPNDILISIISRLTIREATATCILSTCWRHLHHYVTHLNFPKYEIGETVSNYLCIVNHVLNSHKGRIKELRVDWAEGHERWFEFGLTKKAERIHIAKVGIEFHGLPNGLECLKELSLSSIEISDQELELLVSNCLVLECLTVEYSSRCENVSIVRHSKLKHLKLTYLQRIRSIMIHDLISLVCLTCRELRSGCSVQLSYIPKLTKLDLGDSRNRLMDVEFLAGVPSCIRDQLKLLRLSSQFIYMYELNHRLLNNLSLQLVNITHLQFVLDIRDDSNWHYVSSYACRWVEACASLQKLVIKFLPSPELGLGDVNDETYDHCGCDLSLKYLEISGYSGFDSERRLALNLINNVTSFQKMIVVACDEEALALVEKSVSGLHADGAVDSVASGGRGSARLEMAEVRVLARPVESEMEASTLFELTAMIASLLFPFALLARLKRRKIVGRKLSFLPEYHLAYSTNSNYCAAASWSDSMHKFVRTMKIEAEEFNAETYDHPKHDLSLEMNLRDIHENWLCT</sequence>
<evidence type="ECO:0000259" key="2">
    <source>
        <dbReference type="Pfam" id="PF23622"/>
    </source>
</evidence>
<feature type="domain" description="At1g61320/AtMIF1 LRR" evidence="2">
    <location>
        <begin position="2"/>
        <end position="241"/>
    </location>
</feature>
<dbReference type="InterPro" id="IPR032675">
    <property type="entry name" value="LRR_dom_sf"/>
</dbReference>
<dbReference type="SUPFAM" id="SSF81383">
    <property type="entry name" value="F-box domain"/>
    <property type="match status" value="1"/>
</dbReference>
<dbReference type="Gene3D" id="3.80.10.10">
    <property type="entry name" value="Ribonuclease Inhibitor"/>
    <property type="match status" value="2"/>
</dbReference>
<evidence type="ECO:0000256" key="1">
    <source>
        <dbReference type="SAM" id="Phobius"/>
    </source>
</evidence>
<dbReference type="InterPro" id="IPR055411">
    <property type="entry name" value="LRR_FXL15/At3g58940/PEG3-like"/>
</dbReference>
<organism evidence="4">
    <name type="scientific">Salvia splendens</name>
    <name type="common">Scarlet sage</name>
    <dbReference type="NCBI Taxonomy" id="180675"/>
    <lineage>
        <taxon>Eukaryota</taxon>
        <taxon>Viridiplantae</taxon>
        <taxon>Streptophyta</taxon>
        <taxon>Embryophyta</taxon>
        <taxon>Tracheophyta</taxon>
        <taxon>Spermatophyta</taxon>
        <taxon>Magnoliopsida</taxon>
        <taxon>eudicotyledons</taxon>
        <taxon>Gunneridae</taxon>
        <taxon>Pentapetalae</taxon>
        <taxon>asterids</taxon>
        <taxon>lamiids</taxon>
        <taxon>Lamiales</taxon>
        <taxon>Lamiaceae</taxon>
        <taxon>Nepetoideae</taxon>
        <taxon>Mentheae</taxon>
        <taxon>Salviinae</taxon>
        <taxon>Salvia</taxon>
        <taxon>Salvia subgen. Calosphace</taxon>
        <taxon>core Calosphace</taxon>
    </lineage>
</organism>
<reference evidence="4" key="1">
    <citation type="submission" date="2018-01" db="EMBL/GenBank/DDBJ databases">
        <authorList>
            <person name="Mao J.F."/>
        </authorList>
    </citation>
    <scope>NUCLEOTIDE SEQUENCE</scope>
    <source>
        <strain evidence="4">Huo1</strain>
        <tissue evidence="4">Leaf</tissue>
    </source>
</reference>
<evidence type="ECO:0000259" key="3">
    <source>
        <dbReference type="Pfam" id="PF24758"/>
    </source>
</evidence>
<comment type="caution">
    <text evidence="4">The sequence shown here is derived from an EMBL/GenBank/DDBJ whole genome shotgun (WGS) entry which is preliminary data.</text>
</comment>
<dbReference type="PANTHER" id="PTHR34145:SF68">
    <property type="entry name" value="FBD DOMAIN-CONTAINING PROTEIN"/>
    <property type="match status" value="1"/>
</dbReference>
<dbReference type="Pfam" id="PF24758">
    <property type="entry name" value="LRR_At5g56370"/>
    <property type="match status" value="1"/>
</dbReference>
<proteinExistence type="predicted"/>
<dbReference type="EMBL" id="PNBA02000014">
    <property type="protein sequence ID" value="KAG6400182.1"/>
    <property type="molecule type" value="Genomic_DNA"/>
</dbReference>